<evidence type="ECO:0000256" key="7">
    <source>
        <dbReference type="ARBA" id="ARBA00023224"/>
    </source>
</evidence>
<dbReference type="SUPFAM" id="SSF81321">
    <property type="entry name" value="Family A G protein-coupled receptor-like"/>
    <property type="match status" value="1"/>
</dbReference>
<comment type="similarity">
    <text evidence="8">Belongs to the G-protein coupled receptor 1 family.</text>
</comment>
<comment type="subcellular location">
    <subcellularLocation>
        <location evidence="9">Cell membrane</location>
        <topology evidence="9">Multi-pass membrane protein</topology>
    </subcellularLocation>
    <subcellularLocation>
        <location evidence="1">Membrane</location>
        <topology evidence="1">Multi-pass membrane protein</topology>
    </subcellularLocation>
</comment>
<protein>
    <recommendedName>
        <fullName evidence="9">Olfactory receptor</fullName>
    </recommendedName>
</protein>
<feature type="transmembrane region" description="Helical" evidence="9">
    <location>
        <begin position="28"/>
        <end position="52"/>
    </location>
</feature>
<keyword evidence="6 8" id="KW-0675">Receptor</keyword>
<keyword evidence="7 8" id="KW-0807">Transducer</keyword>
<dbReference type="GO" id="GO:0005886">
    <property type="term" value="C:plasma membrane"/>
    <property type="evidence" value="ECO:0007669"/>
    <property type="project" value="UniProtKB-SubCell"/>
</dbReference>
<accession>A0A670IWB8</accession>
<evidence type="ECO:0000256" key="1">
    <source>
        <dbReference type="ARBA" id="ARBA00004141"/>
    </source>
</evidence>
<dbReference type="GO" id="GO:0004930">
    <property type="term" value="F:G protein-coupled receptor activity"/>
    <property type="evidence" value="ECO:0007669"/>
    <property type="project" value="UniProtKB-KW"/>
</dbReference>
<name>A0A670IWB8_PODMU</name>
<dbReference type="PANTHER" id="PTHR48018">
    <property type="entry name" value="OLFACTORY RECEPTOR"/>
    <property type="match status" value="1"/>
</dbReference>
<keyword evidence="9" id="KW-1003">Cell membrane</keyword>
<feature type="transmembrane region" description="Helical" evidence="9">
    <location>
        <begin position="242"/>
        <end position="264"/>
    </location>
</feature>
<keyword evidence="5 9" id="KW-0472">Membrane</keyword>
<keyword evidence="9" id="KW-0716">Sensory transduction</keyword>
<feature type="transmembrane region" description="Helical" evidence="9">
    <location>
        <begin position="204"/>
        <end position="230"/>
    </location>
</feature>
<dbReference type="Gene3D" id="1.20.1070.10">
    <property type="entry name" value="Rhodopsin 7-helix transmembrane proteins"/>
    <property type="match status" value="1"/>
</dbReference>
<feature type="transmembrane region" description="Helical" evidence="9">
    <location>
        <begin position="144"/>
        <end position="162"/>
    </location>
</feature>
<dbReference type="InterPro" id="IPR017452">
    <property type="entry name" value="GPCR_Rhodpsn_7TM"/>
</dbReference>
<dbReference type="GO" id="GO:0004984">
    <property type="term" value="F:olfactory receptor activity"/>
    <property type="evidence" value="ECO:0007669"/>
    <property type="project" value="InterPro"/>
</dbReference>
<evidence type="ECO:0000256" key="6">
    <source>
        <dbReference type="ARBA" id="ARBA00023170"/>
    </source>
</evidence>
<proteinExistence type="inferred from homology"/>
<dbReference type="OMA" id="FMTTEAC"/>
<dbReference type="InterPro" id="IPR000725">
    <property type="entry name" value="Olfact_rcpt"/>
</dbReference>
<evidence type="ECO:0000256" key="3">
    <source>
        <dbReference type="ARBA" id="ARBA00022989"/>
    </source>
</evidence>
<dbReference type="PROSITE" id="PS50262">
    <property type="entry name" value="G_PROTEIN_RECEP_F1_2"/>
    <property type="match status" value="1"/>
</dbReference>
<organism evidence="11 12">
    <name type="scientific">Podarcis muralis</name>
    <name type="common">Wall lizard</name>
    <name type="synonym">Lacerta muralis</name>
    <dbReference type="NCBI Taxonomy" id="64176"/>
    <lineage>
        <taxon>Eukaryota</taxon>
        <taxon>Metazoa</taxon>
        <taxon>Chordata</taxon>
        <taxon>Craniata</taxon>
        <taxon>Vertebrata</taxon>
        <taxon>Euteleostomi</taxon>
        <taxon>Lepidosauria</taxon>
        <taxon>Squamata</taxon>
        <taxon>Bifurcata</taxon>
        <taxon>Unidentata</taxon>
        <taxon>Episquamata</taxon>
        <taxon>Laterata</taxon>
        <taxon>Lacertibaenia</taxon>
        <taxon>Lacertidae</taxon>
        <taxon>Podarcis</taxon>
    </lineage>
</organism>
<dbReference type="Proteomes" id="UP000472272">
    <property type="component" value="Chromosome 1"/>
</dbReference>
<dbReference type="PRINTS" id="PR00245">
    <property type="entry name" value="OLFACTORYR"/>
</dbReference>
<feature type="domain" description="G-protein coupled receptors family 1 profile" evidence="10">
    <location>
        <begin position="45"/>
        <end position="294"/>
    </location>
</feature>
<dbReference type="Pfam" id="PF13853">
    <property type="entry name" value="7tm_4"/>
    <property type="match status" value="1"/>
</dbReference>
<feature type="transmembrane region" description="Helical" evidence="9">
    <location>
        <begin position="64"/>
        <end position="85"/>
    </location>
</feature>
<sequence length="317" mass="35687">MGLMMEYTNQTMVTEFIFVGFMEHPEMWALLFLLFLLIYIVTVSGNIGIIILATLDANLHTPMYFFLSNLSLVDVGYSTTIAPRLLMTFLESNNAIAFTECTVQFFFFCLFVTVEACLLAIMAYDRFTAICNPLLYFVAMSKKLCIVLVTGAYICGFVNSAVQASLIFSLSFCSSNVINHFFCDIPPILKLSCSSTAVANTVHFIFSTAIVTTTLLIILISYIYIIFAILRIRSAQGRHKAFSTCASHLTSVTIFYGTIIFMYLRPNSSVSMDEDKIVSVFYTLVIPMLNPLIYSLRNKDVKDAFIRMRGKISLRSH</sequence>
<dbReference type="InterPro" id="IPR000276">
    <property type="entry name" value="GPCR_Rhodpsn"/>
</dbReference>
<dbReference type="FunFam" id="1.20.1070.10:FF:000003">
    <property type="entry name" value="Olfactory receptor"/>
    <property type="match status" value="1"/>
</dbReference>
<evidence type="ECO:0000313" key="11">
    <source>
        <dbReference type="Ensembl" id="ENSPMRP00000015452.1"/>
    </source>
</evidence>
<reference evidence="11 12" key="1">
    <citation type="journal article" date="2019" name="Proc. Natl. Acad. Sci. U.S.A.">
        <title>Regulatory changes in pterin and carotenoid genes underlie balanced color polymorphisms in the wall lizard.</title>
        <authorList>
            <person name="Andrade P."/>
            <person name="Pinho C."/>
            <person name="Perez I de Lanuza G."/>
            <person name="Afonso S."/>
            <person name="Brejcha J."/>
            <person name="Rubin C.J."/>
            <person name="Wallerman O."/>
            <person name="Pereira P."/>
            <person name="Sabatino S.J."/>
            <person name="Bellati A."/>
            <person name="Pellitteri-Rosa D."/>
            <person name="Bosakova Z."/>
            <person name="Bunikis I."/>
            <person name="Carretero M.A."/>
            <person name="Feiner N."/>
            <person name="Marsik P."/>
            <person name="Pauperio F."/>
            <person name="Salvi D."/>
            <person name="Soler L."/>
            <person name="While G.M."/>
            <person name="Uller T."/>
            <person name="Font E."/>
            <person name="Andersson L."/>
            <person name="Carneiro M."/>
        </authorList>
    </citation>
    <scope>NUCLEOTIDE SEQUENCE</scope>
</reference>
<dbReference type="PROSITE" id="PS00237">
    <property type="entry name" value="G_PROTEIN_RECEP_F1_1"/>
    <property type="match status" value="1"/>
</dbReference>
<feature type="transmembrane region" description="Helical" evidence="9">
    <location>
        <begin position="105"/>
        <end position="124"/>
    </location>
</feature>
<evidence type="ECO:0000256" key="4">
    <source>
        <dbReference type="ARBA" id="ARBA00023040"/>
    </source>
</evidence>
<keyword evidence="3 9" id="KW-1133">Transmembrane helix</keyword>
<evidence type="ECO:0000259" key="10">
    <source>
        <dbReference type="PROSITE" id="PS50262"/>
    </source>
</evidence>
<keyword evidence="4 8" id="KW-0297">G-protein coupled receptor</keyword>
<reference evidence="11" key="3">
    <citation type="submission" date="2025-09" db="UniProtKB">
        <authorList>
            <consortium name="Ensembl"/>
        </authorList>
    </citation>
    <scope>IDENTIFICATION</scope>
</reference>
<keyword evidence="2 8" id="KW-0812">Transmembrane</keyword>
<dbReference type="CDD" id="cd15230">
    <property type="entry name" value="7tmA_OR5-like"/>
    <property type="match status" value="1"/>
</dbReference>
<evidence type="ECO:0000256" key="2">
    <source>
        <dbReference type="ARBA" id="ARBA00022692"/>
    </source>
</evidence>
<dbReference type="GeneTree" id="ENSGT01140000282552"/>
<gene>
    <name evidence="11" type="primary">LOC114601709</name>
</gene>
<evidence type="ECO:0000256" key="8">
    <source>
        <dbReference type="RuleBase" id="RU000688"/>
    </source>
</evidence>
<keyword evidence="9" id="KW-0552">Olfaction</keyword>
<evidence type="ECO:0000256" key="5">
    <source>
        <dbReference type="ARBA" id="ARBA00023136"/>
    </source>
</evidence>
<keyword evidence="12" id="KW-1185">Reference proteome</keyword>
<evidence type="ECO:0000313" key="12">
    <source>
        <dbReference type="Proteomes" id="UP000472272"/>
    </source>
</evidence>
<feature type="transmembrane region" description="Helical" evidence="9">
    <location>
        <begin position="276"/>
        <end position="296"/>
    </location>
</feature>
<evidence type="ECO:0000256" key="9">
    <source>
        <dbReference type="RuleBase" id="RU363047"/>
    </source>
</evidence>
<reference evidence="11" key="2">
    <citation type="submission" date="2025-08" db="UniProtKB">
        <authorList>
            <consortium name="Ensembl"/>
        </authorList>
    </citation>
    <scope>IDENTIFICATION</scope>
</reference>
<dbReference type="Ensembl" id="ENSPMRT00000016502.1">
    <property type="protein sequence ID" value="ENSPMRP00000015452.1"/>
    <property type="gene ID" value="ENSPMRG00000010302.1"/>
</dbReference>
<dbReference type="AlphaFoldDB" id="A0A670IWB8"/>
<dbReference type="PRINTS" id="PR00237">
    <property type="entry name" value="GPCRRHODOPSN"/>
</dbReference>